<dbReference type="EMBL" id="CP051682">
    <property type="protein sequence ID" value="QJD94686.1"/>
    <property type="molecule type" value="Genomic_DNA"/>
</dbReference>
<dbReference type="Pfam" id="PF04940">
    <property type="entry name" value="BLUF"/>
    <property type="match status" value="1"/>
</dbReference>
<gene>
    <name evidence="2" type="ORF">HH214_01765</name>
</gene>
<feature type="domain" description="BLUF" evidence="1">
    <location>
        <begin position="1"/>
        <end position="92"/>
    </location>
</feature>
<dbReference type="SMART" id="SM01034">
    <property type="entry name" value="BLUF"/>
    <property type="match status" value="1"/>
</dbReference>
<accession>A0A7L5E2W9</accession>
<dbReference type="GO" id="GO:0071949">
    <property type="term" value="F:FAD binding"/>
    <property type="evidence" value="ECO:0007669"/>
    <property type="project" value="InterPro"/>
</dbReference>
<reference evidence="2 3" key="1">
    <citation type="submission" date="2020-04" db="EMBL/GenBank/DDBJ databases">
        <title>Genome sequencing of novel species.</title>
        <authorList>
            <person name="Heo J."/>
            <person name="Kim S.-J."/>
            <person name="Kim J.-S."/>
            <person name="Hong S.-B."/>
            <person name="Kwon S.-W."/>
        </authorList>
    </citation>
    <scope>NUCLEOTIDE SEQUENCE [LARGE SCALE GENOMIC DNA]</scope>
    <source>
        <strain evidence="2 3">F39-2</strain>
    </source>
</reference>
<evidence type="ECO:0000313" key="2">
    <source>
        <dbReference type="EMBL" id="QJD94686.1"/>
    </source>
</evidence>
<dbReference type="Proteomes" id="UP000503278">
    <property type="component" value="Chromosome"/>
</dbReference>
<protein>
    <submittedName>
        <fullName evidence="2">BLUF domain-containing protein</fullName>
    </submittedName>
</protein>
<dbReference type="AlphaFoldDB" id="A0A7L5E2W9"/>
<dbReference type="InterPro" id="IPR007024">
    <property type="entry name" value="BLUF_domain"/>
</dbReference>
<dbReference type="GO" id="GO:0009882">
    <property type="term" value="F:blue light photoreceptor activity"/>
    <property type="evidence" value="ECO:0007669"/>
    <property type="project" value="InterPro"/>
</dbReference>
<proteinExistence type="predicted"/>
<dbReference type="KEGG" id="mrob:HH214_01765"/>
<keyword evidence="3" id="KW-1185">Reference proteome</keyword>
<dbReference type="InterPro" id="IPR036046">
    <property type="entry name" value="Acylphosphatase-like_dom_sf"/>
</dbReference>
<dbReference type="RefSeq" id="WP_169605703.1">
    <property type="nucleotide sequence ID" value="NZ_CP051682.1"/>
</dbReference>
<evidence type="ECO:0000313" key="3">
    <source>
        <dbReference type="Proteomes" id="UP000503278"/>
    </source>
</evidence>
<sequence length="138" mass="15972">MKQLVYISSACKLMNEDELLDILTVSRRNNNSRNLTGMLLYGEGTFIQVLEGEPEILEQTYDVIKQDLRHKNIIKMMESTITERNFPEWAMGFKSVNAEELSEFRGYVDPTRSDFLHEDNVTAIIGMLKTFVSTNRMI</sequence>
<organism evidence="2 3">
    <name type="scientific">Mucilaginibacter robiniae</name>
    <dbReference type="NCBI Taxonomy" id="2728022"/>
    <lineage>
        <taxon>Bacteria</taxon>
        <taxon>Pseudomonadati</taxon>
        <taxon>Bacteroidota</taxon>
        <taxon>Sphingobacteriia</taxon>
        <taxon>Sphingobacteriales</taxon>
        <taxon>Sphingobacteriaceae</taxon>
        <taxon>Mucilaginibacter</taxon>
    </lineage>
</organism>
<dbReference type="Gene3D" id="3.30.70.100">
    <property type="match status" value="1"/>
</dbReference>
<dbReference type="SUPFAM" id="SSF54975">
    <property type="entry name" value="Acylphosphatase/BLUF domain-like"/>
    <property type="match status" value="1"/>
</dbReference>
<dbReference type="PROSITE" id="PS50925">
    <property type="entry name" value="BLUF"/>
    <property type="match status" value="1"/>
</dbReference>
<name>A0A7L5E2W9_9SPHI</name>
<evidence type="ECO:0000259" key="1">
    <source>
        <dbReference type="PROSITE" id="PS50925"/>
    </source>
</evidence>